<dbReference type="Proteomes" id="UP000324222">
    <property type="component" value="Unassembled WGS sequence"/>
</dbReference>
<proteinExistence type="predicted"/>
<reference evidence="1 2" key="1">
    <citation type="submission" date="2019-05" db="EMBL/GenBank/DDBJ databases">
        <title>Another draft genome of Portunus trituberculatus and its Hox gene families provides insights of decapod evolution.</title>
        <authorList>
            <person name="Jeong J.-H."/>
            <person name="Song I."/>
            <person name="Kim S."/>
            <person name="Choi T."/>
            <person name="Kim D."/>
            <person name="Ryu S."/>
            <person name="Kim W."/>
        </authorList>
    </citation>
    <scope>NUCLEOTIDE SEQUENCE [LARGE SCALE GENOMIC DNA]</scope>
    <source>
        <tissue evidence="1">Muscle</tissue>
    </source>
</reference>
<gene>
    <name evidence="1" type="ORF">E2C01_027539</name>
</gene>
<dbReference type="AlphaFoldDB" id="A0A5B7ELF6"/>
<evidence type="ECO:0000313" key="1">
    <source>
        <dbReference type="EMBL" id="MPC34158.1"/>
    </source>
</evidence>
<evidence type="ECO:0000313" key="2">
    <source>
        <dbReference type="Proteomes" id="UP000324222"/>
    </source>
</evidence>
<comment type="caution">
    <text evidence="1">The sequence shown here is derived from an EMBL/GenBank/DDBJ whole genome shotgun (WGS) entry which is preliminary data.</text>
</comment>
<sequence>MNESFKTVFTDEEDFIEPNRALHCQGLQEIIVHKEEIGRLPENLDVRKAMGQDSVSSWSLKECKDQL</sequence>
<name>A0A5B7ELF6_PORTR</name>
<protein>
    <submittedName>
        <fullName evidence="1">Uncharacterized protein</fullName>
    </submittedName>
</protein>
<keyword evidence="2" id="KW-1185">Reference proteome</keyword>
<dbReference type="EMBL" id="VSRR010002997">
    <property type="protein sequence ID" value="MPC34158.1"/>
    <property type="molecule type" value="Genomic_DNA"/>
</dbReference>
<organism evidence="1 2">
    <name type="scientific">Portunus trituberculatus</name>
    <name type="common">Swimming crab</name>
    <name type="synonym">Neptunus trituberculatus</name>
    <dbReference type="NCBI Taxonomy" id="210409"/>
    <lineage>
        <taxon>Eukaryota</taxon>
        <taxon>Metazoa</taxon>
        <taxon>Ecdysozoa</taxon>
        <taxon>Arthropoda</taxon>
        <taxon>Crustacea</taxon>
        <taxon>Multicrustacea</taxon>
        <taxon>Malacostraca</taxon>
        <taxon>Eumalacostraca</taxon>
        <taxon>Eucarida</taxon>
        <taxon>Decapoda</taxon>
        <taxon>Pleocyemata</taxon>
        <taxon>Brachyura</taxon>
        <taxon>Eubrachyura</taxon>
        <taxon>Portunoidea</taxon>
        <taxon>Portunidae</taxon>
        <taxon>Portuninae</taxon>
        <taxon>Portunus</taxon>
    </lineage>
</organism>
<accession>A0A5B7ELF6</accession>